<dbReference type="Gene3D" id="3.90.550.10">
    <property type="entry name" value="Spore Coat Polysaccharide Biosynthesis Protein SpsA, Chain A"/>
    <property type="match status" value="1"/>
</dbReference>
<evidence type="ECO:0000256" key="1">
    <source>
        <dbReference type="ARBA" id="ARBA00006739"/>
    </source>
</evidence>
<keyword evidence="3" id="KW-0808">Transferase</keyword>
<evidence type="ECO:0000256" key="2">
    <source>
        <dbReference type="ARBA" id="ARBA00022676"/>
    </source>
</evidence>
<evidence type="ECO:0000256" key="3">
    <source>
        <dbReference type="ARBA" id="ARBA00022679"/>
    </source>
</evidence>
<evidence type="ECO:0000313" key="6">
    <source>
        <dbReference type="Proteomes" id="UP001244341"/>
    </source>
</evidence>
<proteinExistence type="inferred from homology"/>
<feature type="domain" description="Glycosyltransferase 2-like" evidence="4">
    <location>
        <begin position="92"/>
        <end position="197"/>
    </location>
</feature>
<name>A0ABY8UP30_TETOB</name>
<reference evidence="5 6" key="1">
    <citation type="submission" date="2023-05" db="EMBL/GenBank/DDBJ databases">
        <title>A 100% complete, gapless, phased diploid assembly of the Scenedesmus obliquus UTEX 3031 genome.</title>
        <authorList>
            <person name="Biondi T.C."/>
            <person name="Hanschen E.R."/>
            <person name="Kwon T."/>
            <person name="Eng W."/>
            <person name="Kruse C.P.S."/>
            <person name="Koehler S.I."/>
            <person name="Kunde Y."/>
            <person name="Gleasner C.D."/>
            <person name="You Mak K.T."/>
            <person name="Polle J."/>
            <person name="Hovde B.T."/>
            <person name="Starkenburg S.R."/>
        </authorList>
    </citation>
    <scope>NUCLEOTIDE SEQUENCE [LARGE SCALE GENOMIC DNA]</scope>
    <source>
        <strain evidence="5 6">DOE0152z</strain>
    </source>
</reference>
<evidence type="ECO:0000313" key="5">
    <source>
        <dbReference type="EMBL" id="WIA23095.1"/>
    </source>
</evidence>
<organism evidence="5 6">
    <name type="scientific">Tetradesmus obliquus</name>
    <name type="common">Green alga</name>
    <name type="synonym">Acutodesmus obliquus</name>
    <dbReference type="NCBI Taxonomy" id="3088"/>
    <lineage>
        <taxon>Eukaryota</taxon>
        <taxon>Viridiplantae</taxon>
        <taxon>Chlorophyta</taxon>
        <taxon>core chlorophytes</taxon>
        <taxon>Chlorophyceae</taxon>
        <taxon>CS clade</taxon>
        <taxon>Sphaeropleales</taxon>
        <taxon>Scenedesmaceae</taxon>
        <taxon>Tetradesmus</taxon>
    </lineage>
</organism>
<dbReference type="EMBL" id="CP126222">
    <property type="protein sequence ID" value="WIA23095.1"/>
    <property type="molecule type" value="Genomic_DNA"/>
</dbReference>
<sequence length="292" mass="31842">MAAAAVEKYQCDLVVLLGDDTEVNPPGWPSLVTAAFTAQPQLLLLLLNDTADPGYPSFPVLRAGEHLRLFSRLLPDCFVNQARLDLGLLQGIAEAVLSLCSSKCPAPAGCDLSLILVVDRAAADISCEQRNWLQQLQCRWLHKVRVRLNGTNAGASATRNRALQESLADYVIMWDDDIRPEPGCLAAYVTAMQQHPQALGFAGPSFVPKCPNSMWACALHMSDCLFFWDVAADWKVAEEIPWAVTANVALVNSAEEFDLRFPKTGGGEDIDYCLRVTGGRLLPVPQVFEGAD</sequence>
<dbReference type="PANTHER" id="PTHR43179">
    <property type="entry name" value="RHAMNOSYLTRANSFERASE WBBL"/>
    <property type="match status" value="1"/>
</dbReference>
<keyword evidence="2" id="KW-0328">Glycosyltransferase</keyword>
<comment type="similarity">
    <text evidence="1">Belongs to the glycosyltransferase 2 family.</text>
</comment>
<keyword evidence="6" id="KW-1185">Reference proteome</keyword>
<dbReference type="InterPro" id="IPR029044">
    <property type="entry name" value="Nucleotide-diphossugar_trans"/>
</dbReference>
<dbReference type="Proteomes" id="UP001244341">
    <property type="component" value="Chromosome 15b"/>
</dbReference>
<dbReference type="InterPro" id="IPR001173">
    <property type="entry name" value="Glyco_trans_2-like"/>
</dbReference>
<protein>
    <recommendedName>
        <fullName evidence="4">Glycosyltransferase 2-like domain-containing protein</fullName>
    </recommendedName>
</protein>
<dbReference type="Pfam" id="PF00535">
    <property type="entry name" value="Glycos_transf_2"/>
    <property type="match status" value="1"/>
</dbReference>
<evidence type="ECO:0000259" key="4">
    <source>
        <dbReference type="Pfam" id="PF00535"/>
    </source>
</evidence>
<dbReference type="PANTHER" id="PTHR43179:SF12">
    <property type="entry name" value="GALACTOFURANOSYLTRANSFERASE GLFT2"/>
    <property type="match status" value="1"/>
</dbReference>
<dbReference type="SUPFAM" id="SSF53448">
    <property type="entry name" value="Nucleotide-diphospho-sugar transferases"/>
    <property type="match status" value="1"/>
</dbReference>
<gene>
    <name evidence="5" type="ORF">OEZ85_001435</name>
</gene>
<accession>A0ABY8UP30</accession>